<dbReference type="PANTHER" id="PTHR37299:SF1">
    <property type="entry name" value="STAGE 0 SPORULATION PROTEIN A HOMOLOG"/>
    <property type="match status" value="1"/>
</dbReference>
<dbReference type="Gene3D" id="3.40.50.2300">
    <property type="match status" value="1"/>
</dbReference>
<protein>
    <recommendedName>
        <fullName evidence="7">DNA-binding response regulator</fullName>
    </recommendedName>
</protein>
<keyword evidence="2" id="KW-0597">Phosphoprotein</keyword>
<dbReference type="GO" id="GO:0003677">
    <property type="term" value="F:DNA binding"/>
    <property type="evidence" value="ECO:0007669"/>
    <property type="project" value="InterPro"/>
</dbReference>
<dbReference type="Gene3D" id="2.40.50.1020">
    <property type="entry name" value="LytTr DNA-binding domain"/>
    <property type="match status" value="1"/>
</dbReference>
<keyword evidence="6" id="KW-1185">Reference proteome</keyword>
<dbReference type="CDD" id="cd17536">
    <property type="entry name" value="REC_YesN-like"/>
    <property type="match status" value="1"/>
</dbReference>
<dbReference type="SMART" id="SM00850">
    <property type="entry name" value="LytTR"/>
    <property type="match status" value="1"/>
</dbReference>
<dbReference type="SUPFAM" id="SSF52172">
    <property type="entry name" value="CheY-like"/>
    <property type="match status" value="1"/>
</dbReference>
<dbReference type="Pfam" id="PF00072">
    <property type="entry name" value="Response_reg"/>
    <property type="match status" value="1"/>
</dbReference>
<dbReference type="KEGG" id="xba:C7S18_08255"/>
<evidence type="ECO:0000256" key="2">
    <source>
        <dbReference type="PROSITE-ProRule" id="PRU00169"/>
    </source>
</evidence>
<evidence type="ECO:0000256" key="1">
    <source>
        <dbReference type="ARBA" id="ARBA00023012"/>
    </source>
</evidence>
<dbReference type="InterPro" id="IPR046947">
    <property type="entry name" value="LytR-like"/>
</dbReference>
<evidence type="ECO:0000259" key="4">
    <source>
        <dbReference type="PROSITE" id="PS50930"/>
    </source>
</evidence>
<dbReference type="InterPro" id="IPR001789">
    <property type="entry name" value="Sig_transdc_resp-reg_receiver"/>
</dbReference>
<dbReference type="EMBL" id="CP027860">
    <property type="protein sequence ID" value="AVP97186.1"/>
    <property type="molecule type" value="Genomic_DNA"/>
</dbReference>
<name>A0A2P1PQR2_9GAMM</name>
<dbReference type="PROSITE" id="PS50110">
    <property type="entry name" value="RESPONSE_REGULATORY"/>
    <property type="match status" value="1"/>
</dbReference>
<keyword evidence="1" id="KW-0902">Two-component regulatory system</keyword>
<feature type="domain" description="Response regulatory" evidence="3">
    <location>
        <begin position="6"/>
        <end position="120"/>
    </location>
</feature>
<dbReference type="InterPro" id="IPR011006">
    <property type="entry name" value="CheY-like_superfamily"/>
</dbReference>
<evidence type="ECO:0000259" key="3">
    <source>
        <dbReference type="PROSITE" id="PS50110"/>
    </source>
</evidence>
<reference evidence="5 6" key="1">
    <citation type="submission" date="2018-03" db="EMBL/GenBank/DDBJ databases">
        <title>Ahniella affigens gen. nov., sp. nov., a gammaproteobacterium isolated from sandy soil near a stream.</title>
        <authorList>
            <person name="Ko Y."/>
            <person name="Kim J.-H."/>
        </authorList>
    </citation>
    <scope>NUCLEOTIDE SEQUENCE [LARGE SCALE GENOMIC DNA]</scope>
    <source>
        <strain evidence="5 6">D13</strain>
    </source>
</reference>
<dbReference type="OrthoDB" id="9800897at2"/>
<dbReference type="GO" id="GO:0000156">
    <property type="term" value="F:phosphorelay response regulator activity"/>
    <property type="evidence" value="ECO:0007669"/>
    <property type="project" value="InterPro"/>
</dbReference>
<dbReference type="RefSeq" id="WP_106891110.1">
    <property type="nucleotide sequence ID" value="NZ_CP027860.1"/>
</dbReference>
<evidence type="ECO:0008006" key="7">
    <source>
        <dbReference type="Google" id="ProtNLM"/>
    </source>
</evidence>
<sequence>MSAGFSVYIAEDEPLARESLLGMFLGVPGWHVIGSADNGETALHECLLRPPDVLLTDIRMPRLNGLELVACLREEVERLNAVFITAYDQHAIAAFRLAAVDYLLKPVADSEFQACLARVKKRIAEQRALHLVQENHPQFDALLRHQRKQLRRLVVRSVGRTEIVPLSDVIAFSADGNYMEVVTATRRLLHRQTMKSLLAQLDQDAFIQVHRSVIVAKVQVRALKNTAEGMLVLTSNGTEFPVSQRYVDDLRRALSNS</sequence>
<dbReference type="PROSITE" id="PS50930">
    <property type="entry name" value="HTH_LYTTR"/>
    <property type="match status" value="1"/>
</dbReference>
<dbReference type="PANTHER" id="PTHR37299">
    <property type="entry name" value="TRANSCRIPTIONAL REGULATOR-RELATED"/>
    <property type="match status" value="1"/>
</dbReference>
<evidence type="ECO:0000313" key="6">
    <source>
        <dbReference type="Proteomes" id="UP000241074"/>
    </source>
</evidence>
<proteinExistence type="predicted"/>
<feature type="domain" description="HTH LytTR-type" evidence="4">
    <location>
        <begin position="153"/>
        <end position="256"/>
    </location>
</feature>
<dbReference type="SMART" id="SM00448">
    <property type="entry name" value="REC"/>
    <property type="match status" value="1"/>
</dbReference>
<organism evidence="5 6">
    <name type="scientific">Ahniella affigens</name>
    <dbReference type="NCBI Taxonomy" id="2021234"/>
    <lineage>
        <taxon>Bacteria</taxon>
        <taxon>Pseudomonadati</taxon>
        <taxon>Pseudomonadota</taxon>
        <taxon>Gammaproteobacteria</taxon>
        <taxon>Lysobacterales</taxon>
        <taxon>Rhodanobacteraceae</taxon>
        <taxon>Ahniella</taxon>
    </lineage>
</organism>
<dbReference type="Proteomes" id="UP000241074">
    <property type="component" value="Chromosome"/>
</dbReference>
<feature type="modified residue" description="4-aspartylphosphate" evidence="2">
    <location>
        <position position="57"/>
    </location>
</feature>
<evidence type="ECO:0000313" key="5">
    <source>
        <dbReference type="EMBL" id="AVP97186.1"/>
    </source>
</evidence>
<accession>A0A2P1PQR2</accession>
<dbReference type="AlphaFoldDB" id="A0A2P1PQR2"/>
<reference evidence="5 6" key="2">
    <citation type="submission" date="2018-03" db="EMBL/GenBank/DDBJ databases">
        <authorList>
            <person name="Keele B.F."/>
        </authorList>
    </citation>
    <scope>NUCLEOTIDE SEQUENCE [LARGE SCALE GENOMIC DNA]</scope>
    <source>
        <strain evidence="5 6">D13</strain>
    </source>
</reference>
<dbReference type="InterPro" id="IPR007492">
    <property type="entry name" value="LytTR_DNA-bd_dom"/>
</dbReference>
<gene>
    <name evidence="5" type="ORF">C7S18_08255</name>
</gene>
<dbReference type="Pfam" id="PF04397">
    <property type="entry name" value="LytTR"/>
    <property type="match status" value="1"/>
</dbReference>